<dbReference type="FunFam" id="1.20.1250.20:FF:000018">
    <property type="entry name" value="MFS transporter permease"/>
    <property type="match status" value="1"/>
</dbReference>
<protein>
    <recommendedName>
        <fullName evidence="8">Major facilitator superfamily (MFS) profile domain-containing protein</fullName>
    </recommendedName>
</protein>
<evidence type="ECO:0000313" key="10">
    <source>
        <dbReference type="Proteomes" id="UP000053647"/>
    </source>
</evidence>
<dbReference type="Gene3D" id="1.20.1250.20">
    <property type="entry name" value="MFS general substrate transporter like domains"/>
    <property type="match status" value="1"/>
</dbReference>
<dbReference type="HOGENOM" id="CLU_001265_0_2_1"/>
<organism evidence="9 10">
    <name type="scientific">Paxillus involutus ATCC 200175</name>
    <dbReference type="NCBI Taxonomy" id="664439"/>
    <lineage>
        <taxon>Eukaryota</taxon>
        <taxon>Fungi</taxon>
        <taxon>Dikarya</taxon>
        <taxon>Basidiomycota</taxon>
        <taxon>Agaricomycotina</taxon>
        <taxon>Agaricomycetes</taxon>
        <taxon>Agaricomycetidae</taxon>
        <taxon>Boletales</taxon>
        <taxon>Paxilineae</taxon>
        <taxon>Paxillaceae</taxon>
        <taxon>Paxillus</taxon>
    </lineage>
</organism>
<dbReference type="InterPro" id="IPR020846">
    <property type="entry name" value="MFS_dom"/>
</dbReference>
<keyword evidence="10" id="KW-1185">Reference proteome</keyword>
<dbReference type="Pfam" id="PF07690">
    <property type="entry name" value="MFS_1"/>
    <property type="match status" value="1"/>
</dbReference>
<dbReference type="PANTHER" id="PTHR43791">
    <property type="entry name" value="PERMEASE-RELATED"/>
    <property type="match status" value="1"/>
</dbReference>
<dbReference type="SUPFAM" id="SSF103473">
    <property type="entry name" value="MFS general substrate transporter"/>
    <property type="match status" value="1"/>
</dbReference>
<dbReference type="EMBL" id="KN819671">
    <property type="protein sequence ID" value="KIJ08230.1"/>
    <property type="molecule type" value="Genomic_DNA"/>
</dbReference>
<dbReference type="PANTHER" id="PTHR43791:SF36">
    <property type="entry name" value="TRANSPORTER, PUTATIVE (AFU_ORTHOLOGUE AFUA_6G08340)-RELATED"/>
    <property type="match status" value="1"/>
</dbReference>
<feature type="transmembrane region" description="Helical" evidence="7">
    <location>
        <begin position="79"/>
        <end position="101"/>
    </location>
</feature>
<evidence type="ECO:0000256" key="5">
    <source>
        <dbReference type="ARBA" id="ARBA00023136"/>
    </source>
</evidence>
<evidence type="ECO:0000259" key="8">
    <source>
        <dbReference type="PROSITE" id="PS50850"/>
    </source>
</evidence>
<evidence type="ECO:0000256" key="6">
    <source>
        <dbReference type="SAM" id="MobiDB-lite"/>
    </source>
</evidence>
<comment type="subcellular location">
    <subcellularLocation>
        <location evidence="1">Membrane</location>
        <topology evidence="1">Multi-pass membrane protein</topology>
    </subcellularLocation>
</comment>
<evidence type="ECO:0000256" key="7">
    <source>
        <dbReference type="SAM" id="Phobius"/>
    </source>
</evidence>
<dbReference type="OrthoDB" id="2677432at2759"/>
<gene>
    <name evidence="9" type="ORF">PAXINDRAFT_18626</name>
</gene>
<feature type="domain" description="Major facilitator superfamily (MFS) profile" evidence="8">
    <location>
        <begin position="46"/>
        <end position="190"/>
    </location>
</feature>
<feature type="transmembrane region" description="Helical" evidence="7">
    <location>
        <begin position="42"/>
        <end position="59"/>
    </location>
</feature>
<reference evidence="9 10" key="1">
    <citation type="submission" date="2014-06" db="EMBL/GenBank/DDBJ databases">
        <authorList>
            <consortium name="DOE Joint Genome Institute"/>
            <person name="Kuo A."/>
            <person name="Kohler A."/>
            <person name="Nagy L.G."/>
            <person name="Floudas D."/>
            <person name="Copeland A."/>
            <person name="Barry K.W."/>
            <person name="Cichocki N."/>
            <person name="Veneault-Fourrey C."/>
            <person name="LaButti K."/>
            <person name="Lindquist E.A."/>
            <person name="Lipzen A."/>
            <person name="Lundell T."/>
            <person name="Morin E."/>
            <person name="Murat C."/>
            <person name="Sun H."/>
            <person name="Tunlid A."/>
            <person name="Henrissat B."/>
            <person name="Grigoriev I.V."/>
            <person name="Hibbett D.S."/>
            <person name="Martin F."/>
            <person name="Nordberg H.P."/>
            <person name="Cantor M.N."/>
            <person name="Hua S.X."/>
        </authorList>
    </citation>
    <scope>NUCLEOTIDE SEQUENCE [LARGE SCALE GENOMIC DNA]</scope>
    <source>
        <strain evidence="9 10">ATCC 200175</strain>
    </source>
</reference>
<feature type="compositionally biased region" description="Basic and acidic residues" evidence="6">
    <location>
        <begin position="12"/>
        <end position="22"/>
    </location>
</feature>
<evidence type="ECO:0000256" key="4">
    <source>
        <dbReference type="ARBA" id="ARBA00022989"/>
    </source>
</evidence>
<keyword evidence="5 7" id="KW-0472">Membrane</keyword>
<feature type="region of interest" description="Disordered" evidence="6">
    <location>
        <begin position="1"/>
        <end position="27"/>
    </location>
</feature>
<keyword evidence="3 7" id="KW-0812">Transmembrane</keyword>
<feature type="transmembrane region" description="Helical" evidence="7">
    <location>
        <begin position="113"/>
        <end position="134"/>
    </location>
</feature>
<dbReference type="PROSITE" id="PS50850">
    <property type="entry name" value="MFS"/>
    <property type="match status" value="1"/>
</dbReference>
<accession>A0A0C9SYL4</accession>
<keyword evidence="2" id="KW-0813">Transport</keyword>
<evidence type="ECO:0000256" key="3">
    <source>
        <dbReference type="ARBA" id="ARBA00022692"/>
    </source>
</evidence>
<dbReference type="GO" id="GO:0022857">
    <property type="term" value="F:transmembrane transporter activity"/>
    <property type="evidence" value="ECO:0007669"/>
    <property type="project" value="InterPro"/>
</dbReference>
<evidence type="ECO:0000313" key="9">
    <source>
        <dbReference type="EMBL" id="KIJ08230.1"/>
    </source>
</evidence>
<dbReference type="InterPro" id="IPR036259">
    <property type="entry name" value="MFS_trans_sf"/>
</dbReference>
<keyword evidence="4 7" id="KW-1133">Transmembrane helix</keyword>
<feature type="transmembrane region" description="Helical" evidence="7">
    <location>
        <begin position="140"/>
        <end position="160"/>
    </location>
</feature>
<dbReference type="GO" id="GO:0016020">
    <property type="term" value="C:membrane"/>
    <property type="evidence" value="ECO:0007669"/>
    <property type="project" value="UniProtKB-SubCell"/>
</dbReference>
<feature type="transmembrane region" description="Helical" evidence="7">
    <location>
        <begin position="172"/>
        <end position="189"/>
    </location>
</feature>
<reference evidence="10" key="2">
    <citation type="submission" date="2015-01" db="EMBL/GenBank/DDBJ databases">
        <title>Evolutionary Origins and Diversification of the Mycorrhizal Mutualists.</title>
        <authorList>
            <consortium name="DOE Joint Genome Institute"/>
            <consortium name="Mycorrhizal Genomics Consortium"/>
            <person name="Kohler A."/>
            <person name="Kuo A."/>
            <person name="Nagy L.G."/>
            <person name="Floudas D."/>
            <person name="Copeland A."/>
            <person name="Barry K.W."/>
            <person name="Cichocki N."/>
            <person name="Veneault-Fourrey C."/>
            <person name="LaButti K."/>
            <person name="Lindquist E.A."/>
            <person name="Lipzen A."/>
            <person name="Lundell T."/>
            <person name="Morin E."/>
            <person name="Murat C."/>
            <person name="Riley R."/>
            <person name="Ohm R."/>
            <person name="Sun H."/>
            <person name="Tunlid A."/>
            <person name="Henrissat B."/>
            <person name="Grigoriev I.V."/>
            <person name="Hibbett D.S."/>
            <person name="Martin F."/>
        </authorList>
    </citation>
    <scope>NUCLEOTIDE SEQUENCE [LARGE SCALE GENOMIC DNA]</scope>
    <source>
        <strain evidence="10">ATCC 200175</strain>
    </source>
</reference>
<name>A0A0C9SYL4_PAXIN</name>
<dbReference type="InterPro" id="IPR011701">
    <property type="entry name" value="MFS"/>
</dbReference>
<dbReference type="AlphaFoldDB" id="A0A0C9SYL4"/>
<dbReference type="Proteomes" id="UP000053647">
    <property type="component" value="Unassembled WGS sequence"/>
</dbReference>
<sequence>MSPSSKISVDTEPPHNSEKDVGGARNGVEFGPAERARLLRKLDWHLLPLVTLLFLLSFLDRANVGNAKIAGMSTDLNLVGFRYNIAAAVFFIPYSLAEVPSNIALKFFRPSRWIPIIMVAWGSVTTLMCLVNTYEGLVAARIFLGLTEAGLFPGVTYYISLWYPRAERSTRIAVFYSAATVAGAFGGVLA</sequence>
<evidence type="ECO:0000256" key="1">
    <source>
        <dbReference type="ARBA" id="ARBA00004141"/>
    </source>
</evidence>
<proteinExistence type="predicted"/>
<evidence type="ECO:0000256" key="2">
    <source>
        <dbReference type="ARBA" id="ARBA00022448"/>
    </source>
</evidence>